<dbReference type="Proteomes" id="UP000182312">
    <property type="component" value="Unassembled WGS sequence"/>
</dbReference>
<dbReference type="Proteomes" id="UP000029846">
    <property type="component" value="Unassembled WGS sequence"/>
</dbReference>
<name>A0A099EYB2_9RHOB</name>
<protein>
    <submittedName>
        <fullName evidence="1">Uncharacterized protein</fullName>
    </submittedName>
</protein>
<dbReference type="RefSeq" id="WP_036742673.1">
    <property type="nucleotide sequence ID" value="NZ_FOJO01000010.1"/>
</dbReference>
<dbReference type="AlphaFoldDB" id="A0A099EYB2"/>
<sequence length="94" mass="10389">MARKDFEEIADHLADVIEAIRAKPLNEEFGAESLLSESAWAALGDKHGAFGWQLRELLRVFSAVQHTGEPGEGRYKVIEAIPDRSPFDGGPGRR</sequence>
<evidence type="ECO:0000313" key="3">
    <source>
        <dbReference type="Proteomes" id="UP000029846"/>
    </source>
</evidence>
<evidence type="ECO:0000313" key="4">
    <source>
        <dbReference type="Proteomes" id="UP000182312"/>
    </source>
</evidence>
<dbReference type="STRING" id="376733.SAMN04487972_11040"/>
<dbReference type="EMBL" id="JRKN01000024">
    <property type="protein sequence ID" value="KGJ03219.1"/>
    <property type="molecule type" value="Genomic_DNA"/>
</dbReference>
<keyword evidence="3" id="KW-1185">Reference proteome</keyword>
<reference evidence="2 4" key="3">
    <citation type="submission" date="2016-10" db="EMBL/GenBank/DDBJ databases">
        <authorList>
            <person name="de Groot N.N."/>
        </authorList>
    </citation>
    <scope>NUCLEOTIDE SEQUENCE [LARGE SCALE GENOMIC DNA]</scope>
    <source>
        <strain evidence="2 4">CGMCC 1.6117</strain>
    </source>
</reference>
<evidence type="ECO:0000313" key="1">
    <source>
        <dbReference type="EMBL" id="KGJ03219.1"/>
    </source>
</evidence>
<gene>
    <name evidence="1" type="ORF">IT41_14865</name>
    <name evidence="2" type="ORF">SAMN04487972_11040</name>
</gene>
<evidence type="ECO:0000313" key="2">
    <source>
        <dbReference type="EMBL" id="SFA52856.1"/>
    </source>
</evidence>
<reference evidence="1 3" key="1">
    <citation type="submission" date="2014-09" db="EMBL/GenBank/DDBJ databases">
        <authorList>
            <person name="McGinnis J.M."/>
            <person name="Wolfgang W.J."/>
        </authorList>
    </citation>
    <scope>NUCLEOTIDE SEQUENCE [LARGE SCALE GENOMIC DNA]</scope>
    <source>
        <strain evidence="1 3">JCM 14014</strain>
    </source>
</reference>
<proteinExistence type="predicted"/>
<reference evidence="1 3" key="2">
    <citation type="submission" date="2014-10" db="EMBL/GenBank/DDBJ databases">
        <title>Paracoccus sanguinis sp. nov., isolated from clinical specimens of New York State patients.</title>
        <authorList>
            <person name="Mingle L.A."/>
            <person name="Cole J.A."/>
            <person name="Lapierre P."/>
            <person name="Musser K.A."/>
        </authorList>
    </citation>
    <scope>NUCLEOTIDE SEQUENCE [LARGE SCALE GENOMIC DNA]</scope>
    <source>
        <strain evidence="1 3">JCM 14014</strain>
    </source>
</reference>
<organism evidence="1 3">
    <name type="scientific">Paracoccus halophilus</name>
    <dbReference type="NCBI Taxonomy" id="376733"/>
    <lineage>
        <taxon>Bacteria</taxon>
        <taxon>Pseudomonadati</taxon>
        <taxon>Pseudomonadota</taxon>
        <taxon>Alphaproteobacteria</taxon>
        <taxon>Rhodobacterales</taxon>
        <taxon>Paracoccaceae</taxon>
        <taxon>Paracoccus</taxon>
    </lineage>
</organism>
<accession>A0A099EYB2</accession>
<dbReference type="EMBL" id="FOJO01000010">
    <property type="protein sequence ID" value="SFA52856.1"/>
    <property type="molecule type" value="Genomic_DNA"/>
</dbReference>